<dbReference type="Proteomes" id="UP000765160">
    <property type="component" value="Unassembled WGS sequence"/>
</dbReference>
<dbReference type="EMBL" id="JAAVTX010000001">
    <property type="protein sequence ID" value="NKE43416.1"/>
    <property type="molecule type" value="Genomic_DNA"/>
</dbReference>
<accession>A0ABX1ES27</accession>
<protein>
    <recommendedName>
        <fullName evidence="3">DUF3726 domain-containing protein</fullName>
    </recommendedName>
</protein>
<evidence type="ECO:0000313" key="1">
    <source>
        <dbReference type="EMBL" id="NKE43416.1"/>
    </source>
</evidence>
<name>A0ABX1ES27_9PROT</name>
<comment type="caution">
    <text evidence="1">The sequence shown here is derived from an EMBL/GenBank/DDBJ whole genome shotgun (WGS) entry which is preliminary data.</text>
</comment>
<dbReference type="RefSeq" id="WP_168046387.1">
    <property type="nucleotide sequence ID" value="NZ_JAATJR010000001.1"/>
</dbReference>
<evidence type="ECO:0008006" key="3">
    <source>
        <dbReference type="Google" id="ProtNLM"/>
    </source>
</evidence>
<gene>
    <name evidence="1" type="ORF">HB662_01405</name>
</gene>
<organism evidence="1 2">
    <name type="scientific">Falsiroseomonas frigidaquae</name>
    <dbReference type="NCBI Taxonomy" id="487318"/>
    <lineage>
        <taxon>Bacteria</taxon>
        <taxon>Pseudomonadati</taxon>
        <taxon>Pseudomonadota</taxon>
        <taxon>Alphaproteobacteria</taxon>
        <taxon>Acetobacterales</taxon>
        <taxon>Roseomonadaceae</taxon>
        <taxon>Falsiroseomonas</taxon>
    </lineage>
</organism>
<keyword evidence="2" id="KW-1185">Reference proteome</keyword>
<reference evidence="1 2" key="1">
    <citation type="submission" date="2020-03" db="EMBL/GenBank/DDBJ databases">
        <title>Roseomonas selenitidurans sp. nov. isolated from soil.</title>
        <authorList>
            <person name="Liu H."/>
        </authorList>
    </citation>
    <scope>NUCLEOTIDE SEQUENCE [LARGE SCALE GENOMIC DNA]</scope>
    <source>
        <strain evidence="1 2">JCM 15073</strain>
    </source>
</reference>
<sequence>MSILEEIAAERRRQVARGYDATHDDAHVTGEIAMAGAAYAIHAAALPGAIHGEVLARWRRGMAMTAYPWPGFAPAKPDRALLITALALLVAEVERLDRAEWRPTLDHGTADQADLFWLAEDPEESFDSLAQAVGESCAPHLEPIHITRATRMSDLYAVRVPIADGAGDIEGTEIETFPTREGAEAYIASLTSEAEGDSAAGAA</sequence>
<evidence type="ECO:0000313" key="2">
    <source>
        <dbReference type="Proteomes" id="UP000765160"/>
    </source>
</evidence>
<proteinExistence type="predicted"/>